<organism evidence="1 2">
    <name type="scientific">Glossina pallidipes</name>
    <name type="common">Tsetse fly</name>
    <dbReference type="NCBI Taxonomy" id="7398"/>
    <lineage>
        <taxon>Eukaryota</taxon>
        <taxon>Metazoa</taxon>
        <taxon>Ecdysozoa</taxon>
        <taxon>Arthropoda</taxon>
        <taxon>Hexapoda</taxon>
        <taxon>Insecta</taxon>
        <taxon>Pterygota</taxon>
        <taxon>Neoptera</taxon>
        <taxon>Endopterygota</taxon>
        <taxon>Diptera</taxon>
        <taxon>Brachycera</taxon>
        <taxon>Muscomorpha</taxon>
        <taxon>Hippoboscoidea</taxon>
        <taxon>Glossinidae</taxon>
        <taxon>Glossina</taxon>
    </lineage>
</organism>
<evidence type="ECO:0000313" key="2">
    <source>
        <dbReference type="Proteomes" id="UP000092445"/>
    </source>
</evidence>
<sequence>MQIAKDKCCNDLAISCTLPENQLKLSKDKLTAFEANEKRYKDFQEINWIKRIVMVSMAITRGIASEPWHLYLAIALVFFKGVGGPMCRTIVSNIIPATDLAPFVAAALYAEIYKASLITFPGRYCQSDVFCLSFQTDL</sequence>
<dbReference type="VEuPathDB" id="VectorBase:GPAI001549"/>
<dbReference type="EnsemblMetazoa" id="GPAI001549-RA">
    <property type="protein sequence ID" value="GPAI001549-PA"/>
    <property type="gene ID" value="GPAI001549"/>
</dbReference>
<dbReference type="AlphaFoldDB" id="A0A1A9Z2A2"/>
<protein>
    <submittedName>
        <fullName evidence="1">Uncharacterized protein</fullName>
    </submittedName>
</protein>
<name>A0A1A9Z2A2_GLOPL</name>
<accession>A0A1A9Z2A2</accession>
<evidence type="ECO:0000313" key="1">
    <source>
        <dbReference type="EnsemblMetazoa" id="GPAI001549-PA"/>
    </source>
</evidence>
<reference evidence="1" key="2">
    <citation type="submission" date="2020-05" db="UniProtKB">
        <authorList>
            <consortium name="EnsemblMetazoa"/>
        </authorList>
    </citation>
    <scope>IDENTIFICATION</scope>
    <source>
        <strain evidence="1">IAEA</strain>
    </source>
</reference>
<keyword evidence="2" id="KW-1185">Reference proteome</keyword>
<dbReference type="Proteomes" id="UP000092445">
    <property type="component" value="Unassembled WGS sequence"/>
</dbReference>
<proteinExistence type="predicted"/>
<reference evidence="2" key="1">
    <citation type="submission" date="2014-03" db="EMBL/GenBank/DDBJ databases">
        <authorList>
            <person name="Aksoy S."/>
            <person name="Warren W."/>
            <person name="Wilson R.K."/>
        </authorList>
    </citation>
    <scope>NUCLEOTIDE SEQUENCE [LARGE SCALE GENOMIC DNA]</scope>
    <source>
        <strain evidence="2">IAEA</strain>
    </source>
</reference>